<dbReference type="SMART" id="SM00034">
    <property type="entry name" value="CLECT"/>
    <property type="match status" value="1"/>
</dbReference>
<feature type="domain" description="C-type lectin" evidence="2">
    <location>
        <begin position="487"/>
        <end position="606"/>
    </location>
</feature>
<gene>
    <name evidence="3" type="ORF">UPYG_G00244630</name>
</gene>
<evidence type="ECO:0000256" key="1">
    <source>
        <dbReference type="SAM" id="Phobius"/>
    </source>
</evidence>
<dbReference type="PANTHER" id="PTHR22803">
    <property type="entry name" value="MANNOSE, PHOSPHOLIPASE, LECTIN RECEPTOR RELATED"/>
    <property type="match status" value="1"/>
</dbReference>
<comment type="caution">
    <text evidence="3">The sequence shown here is derived from an EMBL/GenBank/DDBJ whole genome shotgun (WGS) entry which is preliminary data.</text>
</comment>
<protein>
    <recommendedName>
        <fullName evidence="2">C-type lectin domain-containing protein</fullName>
    </recommendedName>
</protein>
<dbReference type="InterPro" id="IPR016187">
    <property type="entry name" value="CTDL_fold"/>
</dbReference>
<dbReference type="Proteomes" id="UP001557470">
    <property type="component" value="Unassembled WGS sequence"/>
</dbReference>
<dbReference type="InterPro" id="IPR001304">
    <property type="entry name" value="C-type_lectin-like"/>
</dbReference>
<accession>A0ABD0WLF4</accession>
<dbReference type="CDD" id="cd00037">
    <property type="entry name" value="CLECT"/>
    <property type="match status" value="1"/>
</dbReference>
<name>A0ABD0WLF4_UMBPY</name>
<dbReference type="InterPro" id="IPR050111">
    <property type="entry name" value="C-type_lectin/snaclec_domain"/>
</dbReference>
<keyword evidence="1" id="KW-0812">Transmembrane</keyword>
<dbReference type="PRINTS" id="PR01504">
    <property type="entry name" value="PNCREATITSAP"/>
</dbReference>
<evidence type="ECO:0000313" key="4">
    <source>
        <dbReference type="Proteomes" id="UP001557470"/>
    </source>
</evidence>
<dbReference type="Pfam" id="PF00059">
    <property type="entry name" value="Lectin_C"/>
    <property type="match status" value="1"/>
</dbReference>
<proteinExistence type="predicted"/>
<evidence type="ECO:0000259" key="2">
    <source>
        <dbReference type="PROSITE" id="PS50041"/>
    </source>
</evidence>
<dbReference type="InterPro" id="IPR016186">
    <property type="entry name" value="C-type_lectin-like/link_sf"/>
</dbReference>
<dbReference type="PROSITE" id="PS50041">
    <property type="entry name" value="C_TYPE_LECTIN_2"/>
    <property type="match status" value="1"/>
</dbReference>
<dbReference type="AlphaFoldDB" id="A0ABD0WLF4"/>
<organism evidence="3 4">
    <name type="scientific">Umbra pygmaea</name>
    <name type="common">Eastern mudminnow</name>
    <dbReference type="NCBI Taxonomy" id="75934"/>
    <lineage>
        <taxon>Eukaryota</taxon>
        <taxon>Metazoa</taxon>
        <taxon>Chordata</taxon>
        <taxon>Craniata</taxon>
        <taxon>Vertebrata</taxon>
        <taxon>Euteleostomi</taxon>
        <taxon>Actinopterygii</taxon>
        <taxon>Neopterygii</taxon>
        <taxon>Teleostei</taxon>
        <taxon>Protacanthopterygii</taxon>
        <taxon>Esociformes</taxon>
        <taxon>Umbridae</taxon>
        <taxon>Umbra</taxon>
    </lineage>
</organism>
<dbReference type="EMBL" id="JAGEUA010000007">
    <property type="protein sequence ID" value="KAL0970625.1"/>
    <property type="molecule type" value="Genomic_DNA"/>
</dbReference>
<keyword evidence="4" id="KW-1185">Reference proteome</keyword>
<dbReference type="Gene3D" id="3.10.100.10">
    <property type="entry name" value="Mannose-Binding Protein A, subunit A"/>
    <property type="match status" value="1"/>
</dbReference>
<reference evidence="3 4" key="1">
    <citation type="submission" date="2024-06" db="EMBL/GenBank/DDBJ databases">
        <authorList>
            <person name="Pan Q."/>
            <person name="Wen M."/>
            <person name="Jouanno E."/>
            <person name="Zahm M."/>
            <person name="Klopp C."/>
            <person name="Cabau C."/>
            <person name="Louis A."/>
            <person name="Berthelot C."/>
            <person name="Parey E."/>
            <person name="Roest Crollius H."/>
            <person name="Montfort J."/>
            <person name="Robinson-Rechavi M."/>
            <person name="Bouchez O."/>
            <person name="Lampietro C."/>
            <person name="Lopez Roques C."/>
            <person name="Donnadieu C."/>
            <person name="Postlethwait J."/>
            <person name="Bobe J."/>
            <person name="Verreycken H."/>
            <person name="Guiguen Y."/>
        </authorList>
    </citation>
    <scope>NUCLEOTIDE SEQUENCE [LARGE SCALE GENOMIC DNA]</scope>
    <source>
        <strain evidence="3">Up_M1</strain>
        <tissue evidence="3">Testis</tissue>
    </source>
</reference>
<evidence type="ECO:0000313" key="3">
    <source>
        <dbReference type="EMBL" id="KAL0970625.1"/>
    </source>
</evidence>
<sequence length="616" mass="73192">METGEEEEKCICTWRVQKEAITMAIFANLLILSVTVALGENWVHHSSHRHHRHHWRPWHYRHHRHHWRPWSPWGYSNEIYYDDPNNQKEVQPIQVNSNQHQEVQPIQVNSNQHQVDNTKDQQDVETEIFRILIQNMPPAHMAEWIQAEKEAMQSLRNTLSPEVWQEWYDLLKVVPDQNMGSWNKDRLDVEREFFRILIANLPQEHLKKLLRTEKEAIQNRGRYWDEMSPGSPGDLPYQPSRERVVHPNQELPNWQKVVRPPLELPNQQKVVWPHKKIPTQQKVVRPPLELPNQQKVVWPHRKIPTQQKVVWPSKNIPNRHRGDQENCLEEDKEFFRILINNLPSEHLAEWFQAEKEAVESMRERLPEDILDLWTDMLMLVPNQQLAYRNEDRLAVEREFFQILLANMSPETMRRWFQAEKEVIMSMGQMSSGNVRPGSDPGLSHNQGIEDDHPSRHHWIDEEHILPNRWIHEPSDLTQSCPHHWHAHRNKCYTYVHIKTTWQDAEAKCMRLGGNLASVHNDQEYTFLLSLIRRAGGSHERAWIGATDAIQEGIWLWSDGSRFTYQKWSKGQPSNHRGQEHCMEMNYGADHGQNDAPCWHEFPYLCSSYRATSHRPH</sequence>
<dbReference type="SUPFAM" id="SSF56436">
    <property type="entry name" value="C-type lectin-like"/>
    <property type="match status" value="1"/>
</dbReference>
<keyword evidence="1" id="KW-0472">Membrane</keyword>
<feature type="transmembrane region" description="Helical" evidence="1">
    <location>
        <begin position="20"/>
        <end position="39"/>
    </location>
</feature>
<keyword evidence="1" id="KW-1133">Transmembrane helix</keyword>